<dbReference type="Proteomes" id="UP001335648">
    <property type="component" value="Unassembled WGS sequence"/>
</dbReference>
<accession>A0AAN8GFA2</accession>
<protein>
    <submittedName>
        <fullName evidence="2">Uncharacterized protein</fullName>
    </submittedName>
</protein>
<reference evidence="2 3" key="1">
    <citation type="journal article" date="2023" name="Mol. Biol. Evol.">
        <title>Genomics of Secondarily Temperate Adaptation in the Only Non-Antarctic Icefish.</title>
        <authorList>
            <person name="Rivera-Colon A.G."/>
            <person name="Rayamajhi N."/>
            <person name="Minhas B.F."/>
            <person name="Madrigal G."/>
            <person name="Bilyk K.T."/>
            <person name="Yoon V."/>
            <person name="Hune M."/>
            <person name="Gregory S."/>
            <person name="Cheng C.H.C."/>
            <person name="Catchen J.M."/>
        </authorList>
    </citation>
    <scope>NUCLEOTIDE SEQUENCE [LARGE SCALE GENOMIC DNA]</scope>
    <source>
        <strain evidence="2">JC2023a</strain>
    </source>
</reference>
<feature type="region of interest" description="Disordered" evidence="1">
    <location>
        <begin position="92"/>
        <end position="145"/>
    </location>
</feature>
<evidence type="ECO:0000256" key="1">
    <source>
        <dbReference type="SAM" id="MobiDB-lite"/>
    </source>
</evidence>
<proteinExistence type="predicted"/>
<dbReference type="AlphaFoldDB" id="A0AAN8GFA2"/>
<name>A0AAN8GFA2_9TELE</name>
<evidence type="ECO:0000313" key="2">
    <source>
        <dbReference type="EMBL" id="KAK5878136.1"/>
    </source>
</evidence>
<organism evidence="2 3">
    <name type="scientific">Champsocephalus esox</name>
    <name type="common">pike icefish</name>
    <dbReference type="NCBI Taxonomy" id="159716"/>
    <lineage>
        <taxon>Eukaryota</taxon>
        <taxon>Metazoa</taxon>
        <taxon>Chordata</taxon>
        <taxon>Craniata</taxon>
        <taxon>Vertebrata</taxon>
        <taxon>Euteleostomi</taxon>
        <taxon>Actinopterygii</taxon>
        <taxon>Neopterygii</taxon>
        <taxon>Teleostei</taxon>
        <taxon>Neoteleostei</taxon>
        <taxon>Acanthomorphata</taxon>
        <taxon>Eupercaria</taxon>
        <taxon>Perciformes</taxon>
        <taxon>Notothenioidei</taxon>
        <taxon>Channichthyidae</taxon>
        <taxon>Champsocephalus</taxon>
    </lineage>
</organism>
<dbReference type="EMBL" id="JAULUE010002066">
    <property type="protein sequence ID" value="KAK5878136.1"/>
    <property type="molecule type" value="Genomic_DNA"/>
</dbReference>
<feature type="compositionally biased region" description="Basic and acidic residues" evidence="1">
    <location>
        <begin position="112"/>
        <end position="145"/>
    </location>
</feature>
<keyword evidence="3" id="KW-1185">Reference proteome</keyword>
<gene>
    <name evidence="2" type="ORF">CesoFtcFv8_025573</name>
</gene>
<comment type="caution">
    <text evidence="2">The sequence shown here is derived from an EMBL/GenBank/DDBJ whole genome shotgun (WGS) entry which is preliminary data.</text>
</comment>
<sequence length="145" mass="15946">MLWKYILFMKKARLDFPKNSLYSPRCGFAGCSRPSEDVERGARHCKASLSGPGCAKGSICQKVLESFSLLNTFPAQSQTHCLRKGRTLVTATPREPAGLRTSALEPGLGQRGGERGEEKNRGWEGAMDKVREGQESRRKCGVDGK</sequence>
<evidence type="ECO:0000313" key="3">
    <source>
        <dbReference type="Proteomes" id="UP001335648"/>
    </source>
</evidence>